<evidence type="ECO:0000259" key="2">
    <source>
        <dbReference type="Pfam" id="PF07995"/>
    </source>
</evidence>
<feature type="signal peptide" evidence="1">
    <location>
        <begin position="1"/>
        <end position="26"/>
    </location>
</feature>
<organism evidence="4 5">
    <name type="scientific">Actinophytocola algeriensis</name>
    <dbReference type="NCBI Taxonomy" id="1768010"/>
    <lineage>
        <taxon>Bacteria</taxon>
        <taxon>Bacillati</taxon>
        <taxon>Actinomycetota</taxon>
        <taxon>Actinomycetes</taxon>
        <taxon>Pseudonocardiales</taxon>
        <taxon>Pseudonocardiaceae</taxon>
    </lineage>
</organism>
<evidence type="ECO:0000256" key="1">
    <source>
        <dbReference type="SAM" id="SignalP"/>
    </source>
</evidence>
<dbReference type="AlphaFoldDB" id="A0A7W7VCU1"/>
<dbReference type="PANTHER" id="PTHR19328:SF75">
    <property type="entry name" value="ALDOSE SUGAR DEHYDROGENASE YLII"/>
    <property type="match status" value="1"/>
</dbReference>
<comment type="caution">
    <text evidence="4">The sequence shown here is derived from an EMBL/GenBank/DDBJ whole genome shotgun (WGS) entry which is preliminary data.</text>
</comment>
<dbReference type="CDD" id="cd01833">
    <property type="entry name" value="XynB_like"/>
    <property type="match status" value="1"/>
</dbReference>
<gene>
    <name evidence="4" type="ORF">FHR82_001750</name>
</gene>
<evidence type="ECO:0000313" key="5">
    <source>
        <dbReference type="Proteomes" id="UP000520767"/>
    </source>
</evidence>
<keyword evidence="5" id="KW-1185">Reference proteome</keyword>
<dbReference type="RefSeq" id="WP_225943804.1">
    <property type="nucleotide sequence ID" value="NZ_JACHJQ010000002.1"/>
</dbReference>
<dbReference type="InterPro" id="IPR011042">
    <property type="entry name" value="6-blade_b-propeller_TolB-like"/>
</dbReference>
<dbReference type="Gene3D" id="2.120.10.30">
    <property type="entry name" value="TolB, C-terminal domain"/>
    <property type="match status" value="1"/>
</dbReference>
<dbReference type="InterPro" id="IPR013830">
    <property type="entry name" value="SGNH_hydro"/>
</dbReference>
<dbReference type="SUPFAM" id="SSF52266">
    <property type="entry name" value="SGNH hydrolase"/>
    <property type="match status" value="1"/>
</dbReference>
<protein>
    <submittedName>
        <fullName evidence="4">Glucose/arabinose dehydrogenase</fullName>
    </submittedName>
</protein>
<dbReference type="InterPro" id="IPR012938">
    <property type="entry name" value="Glc/Sorbosone_DH"/>
</dbReference>
<feature type="chain" id="PRO_5031272876" evidence="1">
    <location>
        <begin position="27"/>
        <end position="605"/>
    </location>
</feature>
<keyword evidence="1" id="KW-0732">Signal</keyword>
<proteinExistence type="predicted"/>
<feature type="domain" description="Glucose/Sorbosone dehydrogenase" evidence="2">
    <location>
        <begin position="55"/>
        <end position="338"/>
    </location>
</feature>
<name>A0A7W7VCU1_9PSEU</name>
<dbReference type="PANTHER" id="PTHR19328">
    <property type="entry name" value="HEDGEHOG-INTERACTING PROTEIN"/>
    <property type="match status" value="1"/>
</dbReference>
<evidence type="ECO:0000259" key="3">
    <source>
        <dbReference type="Pfam" id="PF13472"/>
    </source>
</evidence>
<reference evidence="4 5" key="1">
    <citation type="submission" date="2020-08" db="EMBL/GenBank/DDBJ databases">
        <title>Genomic Encyclopedia of Type Strains, Phase III (KMG-III): the genomes of soil and plant-associated and newly described type strains.</title>
        <authorList>
            <person name="Whitman W."/>
        </authorList>
    </citation>
    <scope>NUCLEOTIDE SEQUENCE [LARGE SCALE GENOMIC DNA]</scope>
    <source>
        <strain evidence="4 5">CECT 8960</strain>
    </source>
</reference>
<dbReference type="SUPFAM" id="SSF50952">
    <property type="entry name" value="Soluble quinoprotein glucose dehydrogenase"/>
    <property type="match status" value="1"/>
</dbReference>
<dbReference type="Pfam" id="PF13472">
    <property type="entry name" value="Lipase_GDSL_2"/>
    <property type="match status" value="1"/>
</dbReference>
<dbReference type="InterPro" id="IPR011041">
    <property type="entry name" value="Quinoprot_gluc/sorb_DH_b-prop"/>
</dbReference>
<dbReference type="EMBL" id="JACHJQ010000002">
    <property type="protein sequence ID" value="MBB4905533.1"/>
    <property type="molecule type" value="Genomic_DNA"/>
</dbReference>
<sequence>MPRLLGAALVTVLGLSTLTTSSTAAAALAAAPAAAPAAVPFEDVTVATTQVASGLKRPTTVTGVPDGRLLITEKEGTVREYHPSTGLAPDPVLDLRSRVDVSGNERGLLGLAPAPDFAQTSVVYVAYTALPSGTLTLSRVPLGDPAREQVVLTQSHAEYSNHNGGHVAFGPDGYLYWVLGDGGGAGDPFASGQSLSTLLGKVVRLDVSRSCEGRSYCVPPDNPYVGVPGARPEIWVTGVRNAWRFSFDRADGSLWLGDVGQGTREEIDHLGRDDGGANLGWSCREGTSVFLQERCVAGTEYTDPVFEYQSSVAGCAVIGGHVYRGSEYASLMDGTYVATDYCSNTAWAIRPNADGTYSTGTIGEFPIQVTSFGADARGELYVVNDLPGRLFTVSFERVAAAGPARIMALGDSITSSPGCWRALLGNRLRDNGYTDIDFVGTQSPQGCGFDYDGEHEGHPGVLVTDVAARNQLPAWLAASDPDVVVMHFGTNDVWSNRPTSSILAAYTTLVGQMRAQNPEVSVLVAQILPMNPAGCAECGARVSDLNAAIPAWAASVSTARSPVVVVDQWTGFSTASDTYDGVHPNASGDQKISSAWYPALTAALG</sequence>
<dbReference type="Proteomes" id="UP000520767">
    <property type="component" value="Unassembled WGS sequence"/>
</dbReference>
<dbReference type="Gene3D" id="3.40.50.1110">
    <property type="entry name" value="SGNH hydrolase"/>
    <property type="match status" value="1"/>
</dbReference>
<feature type="domain" description="SGNH hydrolase-type esterase" evidence="3">
    <location>
        <begin position="408"/>
        <end position="590"/>
    </location>
</feature>
<evidence type="ECO:0000313" key="4">
    <source>
        <dbReference type="EMBL" id="MBB4905533.1"/>
    </source>
</evidence>
<accession>A0A7W7VCU1</accession>
<dbReference type="InterPro" id="IPR036514">
    <property type="entry name" value="SGNH_hydro_sf"/>
</dbReference>
<dbReference type="Pfam" id="PF07995">
    <property type="entry name" value="GSDH"/>
    <property type="match status" value="1"/>
</dbReference>